<keyword evidence="3" id="KW-1185">Reference proteome</keyword>
<feature type="region of interest" description="Disordered" evidence="1">
    <location>
        <begin position="358"/>
        <end position="398"/>
    </location>
</feature>
<sequence length="585" mass="65547">MISSIPLPRLQLSSQEKDLDLVLQTSLQIQFPEGHGAPSTSSELLDLVTEKHLWIGRTGSCHFKLLVSIQGEPISDDARVAQLAEWIQKYEFWHRLGLRLQYCETRFTWPPGELSFSIQHPDLSSALVPPADAFTADFRSVTCSVDISKVEKESSAPDGRRCKRRKCRQTEARVEREETKDTVDEELYTSLIFEDQRAIDEFMLGWGVDSAASEGKALKERKHENEDKGMYLSEQVRRMLEVTLRVLVLGNGKPLKGVRVRESTVSQALTKLAPAVFHIPYLKVVSDQASFLPIIATSLARMRNAESPSLRQKVASLRITSTTKGIDSGDADMIVRGVEKSAWNVLLATIKKPAMRARSKLGRTRDEDNRDFTGSKDAQDLLMEQPRIEASQSTDTEQRIEIQPSMWLDSTNYGQLFVGEDPRLRASTGAIQSNCDTERSNHGTSCPVTPCISVSSPALERTSQWRASAPSNLAALPMQSYQPMTPTYSVMGRNNDYQVYHTSEMYENHTPLQLLTERHDLWAPNLDLAGNHQLVDGFEAKNTTVAYNPSTDPAFFSTFDDWLSSETCAKREAGIWELVNMVGGI</sequence>
<dbReference type="Proteomes" id="UP001338125">
    <property type="component" value="Unassembled WGS sequence"/>
</dbReference>
<gene>
    <name evidence="2" type="ORF">PT974_00378</name>
</gene>
<organism evidence="2 3">
    <name type="scientific">Cladobotryum mycophilum</name>
    <dbReference type="NCBI Taxonomy" id="491253"/>
    <lineage>
        <taxon>Eukaryota</taxon>
        <taxon>Fungi</taxon>
        <taxon>Dikarya</taxon>
        <taxon>Ascomycota</taxon>
        <taxon>Pezizomycotina</taxon>
        <taxon>Sordariomycetes</taxon>
        <taxon>Hypocreomycetidae</taxon>
        <taxon>Hypocreales</taxon>
        <taxon>Hypocreaceae</taxon>
        <taxon>Cladobotryum</taxon>
    </lineage>
</organism>
<feature type="compositionally biased region" description="Basic and acidic residues" evidence="1">
    <location>
        <begin position="363"/>
        <end position="379"/>
    </location>
</feature>
<accession>A0ABR0T0P5</accession>
<reference evidence="2 3" key="1">
    <citation type="submission" date="2024-01" db="EMBL/GenBank/DDBJ databases">
        <title>Complete genome of Cladobotryum mycophilum ATHUM6906.</title>
        <authorList>
            <person name="Christinaki A.C."/>
            <person name="Myridakis A.I."/>
            <person name="Kouvelis V.N."/>
        </authorList>
    </citation>
    <scope>NUCLEOTIDE SEQUENCE [LARGE SCALE GENOMIC DNA]</scope>
    <source>
        <strain evidence="2 3">ATHUM6906</strain>
    </source>
</reference>
<dbReference type="EMBL" id="JAVFKD010000001">
    <property type="protein sequence ID" value="KAK5998009.1"/>
    <property type="molecule type" value="Genomic_DNA"/>
</dbReference>
<protein>
    <submittedName>
        <fullName evidence="2">Uncharacterized protein</fullName>
    </submittedName>
</protein>
<name>A0ABR0T0P5_9HYPO</name>
<evidence type="ECO:0000256" key="1">
    <source>
        <dbReference type="SAM" id="MobiDB-lite"/>
    </source>
</evidence>
<comment type="caution">
    <text evidence="2">The sequence shown here is derived from an EMBL/GenBank/DDBJ whole genome shotgun (WGS) entry which is preliminary data.</text>
</comment>
<proteinExistence type="predicted"/>
<evidence type="ECO:0000313" key="3">
    <source>
        <dbReference type="Proteomes" id="UP001338125"/>
    </source>
</evidence>
<evidence type="ECO:0000313" key="2">
    <source>
        <dbReference type="EMBL" id="KAK5998009.1"/>
    </source>
</evidence>